<comment type="caution">
    <text evidence="2">The sequence shown here is derived from an EMBL/GenBank/DDBJ whole genome shotgun (WGS) entry which is preliminary data.</text>
</comment>
<dbReference type="InterPro" id="IPR009956">
    <property type="entry name" value="Post-segregation_anti-tox_CcdA"/>
</dbReference>
<dbReference type="Proteomes" id="UP001521209">
    <property type="component" value="Unassembled WGS sequence"/>
</dbReference>
<protein>
    <submittedName>
        <fullName evidence="2">Type II toxin-antitoxin system CcdA family antitoxin</fullName>
    </submittedName>
</protein>
<accession>A0ABS9DSK4</accession>
<keyword evidence="1" id="KW-1277">Toxin-antitoxin system</keyword>
<organism evidence="2 3">
    <name type="scientific">Acidiphilium iwatense</name>
    <dbReference type="NCBI Taxonomy" id="768198"/>
    <lineage>
        <taxon>Bacteria</taxon>
        <taxon>Pseudomonadati</taxon>
        <taxon>Pseudomonadota</taxon>
        <taxon>Alphaproteobacteria</taxon>
        <taxon>Acetobacterales</taxon>
        <taxon>Acidocellaceae</taxon>
        <taxon>Acidiphilium</taxon>
    </lineage>
</organism>
<evidence type="ECO:0000256" key="1">
    <source>
        <dbReference type="ARBA" id="ARBA00022649"/>
    </source>
</evidence>
<evidence type="ECO:0000313" key="3">
    <source>
        <dbReference type="Proteomes" id="UP001521209"/>
    </source>
</evidence>
<gene>
    <name evidence="2" type="ORF">L2A60_03285</name>
</gene>
<proteinExistence type="predicted"/>
<name>A0ABS9DSK4_9PROT</name>
<reference evidence="2 3" key="1">
    <citation type="submission" date="2022-01" db="EMBL/GenBank/DDBJ databases">
        <authorList>
            <person name="Won M."/>
            <person name="Kim S.-J."/>
            <person name="Kwon S.-W."/>
        </authorList>
    </citation>
    <scope>NUCLEOTIDE SEQUENCE [LARGE SCALE GENOMIC DNA]</scope>
    <source>
        <strain evidence="2 3">KCTC 23505</strain>
    </source>
</reference>
<dbReference type="RefSeq" id="WP_262312174.1">
    <property type="nucleotide sequence ID" value="NZ_JAKGBZ010000004.1"/>
</dbReference>
<keyword evidence="3" id="KW-1185">Reference proteome</keyword>
<dbReference type="Pfam" id="PF07362">
    <property type="entry name" value="CcdA"/>
    <property type="match status" value="1"/>
</dbReference>
<sequence length="81" mass="9267">MGYDRNARKRPINLSMNENLVHRARSYTKNLSATVETLLGEFVDREALRRRDEDAAIDRVIDGLNAFHHSHGLLSDEFSAL</sequence>
<evidence type="ECO:0000313" key="2">
    <source>
        <dbReference type="EMBL" id="MCF3945709.1"/>
    </source>
</evidence>
<dbReference type="EMBL" id="JAKGBZ010000004">
    <property type="protein sequence ID" value="MCF3945709.1"/>
    <property type="molecule type" value="Genomic_DNA"/>
</dbReference>